<accession>A0AAD5E0U7</accession>
<dbReference type="EMBL" id="JADXDR010000007">
    <property type="protein sequence ID" value="KAI7846211.1"/>
    <property type="molecule type" value="Genomic_DNA"/>
</dbReference>
<evidence type="ECO:0000313" key="3">
    <source>
        <dbReference type="Proteomes" id="UP001205105"/>
    </source>
</evidence>
<protein>
    <submittedName>
        <fullName evidence="2">Uncharacterized protein</fullName>
    </submittedName>
</protein>
<comment type="caution">
    <text evidence="2">The sequence shown here is derived from an EMBL/GenBank/DDBJ whole genome shotgun (WGS) entry which is preliminary data.</text>
</comment>
<evidence type="ECO:0000256" key="1">
    <source>
        <dbReference type="SAM" id="MobiDB-lite"/>
    </source>
</evidence>
<sequence length="201" mass="22232">MGKGGSGRGGLSALKRLVKTYNSIEDFQEGEEWQEAIEALESVTSQVSGDPRGFDLTGDGERWEQAGGDEISEANEFPTVLYEKWVEVLTAAAEALEWEPAQWEALWRNLQKWGRALQRVNLDFGSDTGMAELQDISESLGIFFKSTYASGAPKQRKRKAPVEEAPAEAPAEEEEAGEDEEEPEAKKAKGDEEEEDEDEDA</sequence>
<reference evidence="2" key="1">
    <citation type="submission" date="2020-11" db="EMBL/GenBank/DDBJ databases">
        <title>Chlorella ohadii genome sequencing and assembly.</title>
        <authorList>
            <person name="Murik O."/>
            <person name="Treves H."/>
            <person name="Kedem I."/>
            <person name="Shotland Y."/>
            <person name="Kaplan A."/>
        </authorList>
    </citation>
    <scope>NUCLEOTIDE SEQUENCE</scope>
    <source>
        <strain evidence="2">1</strain>
    </source>
</reference>
<organism evidence="2 3">
    <name type="scientific">Chlorella ohadii</name>
    <dbReference type="NCBI Taxonomy" id="2649997"/>
    <lineage>
        <taxon>Eukaryota</taxon>
        <taxon>Viridiplantae</taxon>
        <taxon>Chlorophyta</taxon>
        <taxon>core chlorophytes</taxon>
        <taxon>Trebouxiophyceae</taxon>
        <taxon>Chlorellales</taxon>
        <taxon>Chlorellaceae</taxon>
        <taxon>Chlorella clade</taxon>
        <taxon>Chlorella</taxon>
    </lineage>
</organism>
<feature type="compositionally biased region" description="Acidic residues" evidence="1">
    <location>
        <begin position="191"/>
        <end position="201"/>
    </location>
</feature>
<dbReference type="AlphaFoldDB" id="A0AAD5E0U7"/>
<name>A0AAD5E0U7_9CHLO</name>
<proteinExistence type="predicted"/>
<feature type="compositionally biased region" description="Acidic residues" evidence="1">
    <location>
        <begin position="170"/>
        <end position="183"/>
    </location>
</feature>
<dbReference type="Proteomes" id="UP001205105">
    <property type="component" value="Unassembled WGS sequence"/>
</dbReference>
<evidence type="ECO:0000313" key="2">
    <source>
        <dbReference type="EMBL" id="KAI7846211.1"/>
    </source>
</evidence>
<feature type="region of interest" description="Disordered" evidence="1">
    <location>
        <begin position="151"/>
        <end position="201"/>
    </location>
</feature>
<gene>
    <name evidence="2" type="ORF">COHA_000281</name>
</gene>
<keyword evidence="3" id="KW-1185">Reference proteome</keyword>